<organism evidence="1 2">
    <name type="scientific">Novimethylophilus kurashikiensis</name>
    <dbReference type="NCBI Taxonomy" id="1825523"/>
    <lineage>
        <taxon>Bacteria</taxon>
        <taxon>Pseudomonadati</taxon>
        <taxon>Pseudomonadota</taxon>
        <taxon>Betaproteobacteria</taxon>
        <taxon>Nitrosomonadales</taxon>
        <taxon>Methylophilaceae</taxon>
        <taxon>Novimethylophilus</taxon>
    </lineage>
</organism>
<dbReference type="RefSeq" id="WP_181376225.1">
    <property type="nucleotide sequence ID" value="NZ_BDOQ01000007.1"/>
</dbReference>
<dbReference type="AlphaFoldDB" id="A0A2R5F7X5"/>
<evidence type="ECO:0000313" key="1">
    <source>
        <dbReference type="EMBL" id="GBG14342.1"/>
    </source>
</evidence>
<name>A0A2R5F7X5_9PROT</name>
<keyword evidence="1" id="KW-0067">ATP-binding</keyword>
<protein>
    <submittedName>
        <fullName evidence="1">ABC transporter ATP-binding protein</fullName>
    </submittedName>
</protein>
<dbReference type="Proteomes" id="UP000245081">
    <property type="component" value="Unassembled WGS sequence"/>
</dbReference>
<accession>A0A2R5F7X5</accession>
<dbReference type="EMBL" id="BDOQ01000007">
    <property type="protein sequence ID" value="GBG14342.1"/>
    <property type="molecule type" value="Genomic_DNA"/>
</dbReference>
<dbReference type="GO" id="GO:0005524">
    <property type="term" value="F:ATP binding"/>
    <property type="evidence" value="ECO:0007669"/>
    <property type="project" value="UniProtKB-KW"/>
</dbReference>
<reference evidence="1 2" key="1">
    <citation type="journal article" date="2018" name="Environ. Microbiol.">
        <title>Isolation and genomic characterization of Novimethylophilus kurashikiensis gen. nov. sp. nov., a new lanthanide-dependent methylotrophic species of Methylophilaceae.</title>
        <authorList>
            <person name="Lv H."/>
            <person name="Sahin N."/>
            <person name="Tani A."/>
        </authorList>
    </citation>
    <scope>NUCLEOTIDE SEQUENCE [LARGE SCALE GENOMIC DNA]</scope>
    <source>
        <strain evidence="1 2">La2-4</strain>
    </source>
</reference>
<proteinExistence type="predicted"/>
<gene>
    <name evidence="1" type="ORF">NMK_1941</name>
</gene>
<keyword evidence="1" id="KW-0547">Nucleotide-binding</keyword>
<comment type="caution">
    <text evidence="1">The sequence shown here is derived from an EMBL/GenBank/DDBJ whole genome shotgun (WGS) entry which is preliminary data.</text>
</comment>
<sequence>MLHTNKPLNILNLQIPWDIESPALREAGLAWLDFAVALFAQEPFSYLTLSWARDFEGKNPALRISLDSSKNFKTRGLRERVGAPEDVTNRRLMFDKEVEVLFSKTTPDELWSAVIASQFSSISAWDFSHDVHEESYPRFASGRDFLVHVLPLHNASWHPWL</sequence>
<evidence type="ECO:0000313" key="2">
    <source>
        <dbReference type="Proteomes" id="UP000245081"/>
    </source>
</evidence>
<keyword evidence="2" id="KW-1185">Reference proteome</keyword>